<gene>
    <name evidence="1" type="ORF">M404DRAFT_20347</name>
</gene>
<name>A0A0C3PD80_PISTI</name>
<evidence type="ECO:0000313" key="2">
    <source>
        <dbReference type="Proteomes" id="UP000054217"/>
    </source>
</evidence>
<dbReference type="HOGENOM" id="CLU_170515_0_0_1"/>
<protein>
    <submittedName>
        <fullName evidence="1">Uncharacterized protein</fullName>
    </submittedName>
</protein>
<dbReference type="OrthoDB" id="2650642at2759"/>
<dbReference type="AlphaFoldDB" id="A0A0C3PD80"/>
<reference evidence="1 2" key="1">
    <citation type="submission" date="2014-04" db="EMBL/GenBank/DDBJ databases">
        <authorList>
            <consortium name="DOE Joint Genome Institute"/>
            <person name="Kuo A."/>
            <person name="Kohler A."/>
            <person name="Costa M.D."/>
            <person name="Nagy L.G."/>
            <person name="Floudas D."/>
            <person name="Copeland A."/>
            <person name="Barry K.W."/>
            <person name="Cichocki N."/>
            <person name="Veneault-Fourrey C."/>
            <person name="LaButti K."/>
            <person name="Lindquist E.A."/>
            <person name="Lipzen A."/>
            <person name="Lundell T."/>
            <person name="Morin E."/>
            <person name="Murat C."/>
            <person name="Sun H."/>
            <person name="Tunlid A."/>
            <person name="Henrissat B."/>
            <person name="Grigoriev I.V."/>
            <person name="Hibbett D.S."/>
            <person name="Martin F."/>
            <person name="Nordberg H.P."/>
            <person name="Cantor M.N."/>
            <person name="Hua S.X."/>
        </authorList>
    </citation>
    <scope>NUCLEOTIDE SEQUENCE [LARGE SCALE GENOMIC DNA]</scope>
    <source>
        <strain evidence="1 2">Marx 270</strain>
    </source>
</reference>
<dbReference type="Proteomes" id="UP000054217">
    <property type="component" value="Unassembled WGS sequence"/>
</dbReference>
<keyword evidence="2" id="KW-1185">Reference proteome</keyword>
<sequence length="104" mass="11645">MKAEQPVCISGNTDDEGEVYFLPRTTSQLTVKQECPQHLTNPSIHSSPTQPAAPIPLNYLTDPMTDKIVLSTVSEEMWIFAQAYNRMLDTLGEMIRMAECGLQE</sequence>
<accession>A0A0C3PD80</accession>
<reference evidence="2" key="2">
    <citation type="submission" date="2015-01" db="EMBL/GenBank/DDBJ databases">
        <title>Evolutionary Origins and Diversification of the Mycorrhizal Mutualists.</title>
        <authorList>
            <consortium name="DOE Joint Genome Institute"/>
            <consortium name="Mycorrhizal Genomics Consortium"/>
            <person name="Kohler A."/>
            <person name="Kuo A."/>
            <person name="Nagy L.G."/>
            <person name="Floudas D."/>
            <person name="Copeland A."/>
            <person name="Barry K.W."/>
            <person name="Cichocki N."/>
            <person name="Veneault-Fourrey C."/>
            <person name="LaButti K."/>
            <person name="Lindquist E.A."/>
            <person name="Lipzen A."/>
            <person name="Lundell T."/>
            <person name="Morin E."/>
            <person name="Murat C."/>
            <person name="Riley R."/>
            <person name="Ohm R."/>
            <person name="Sun H."/>
            <person name="Tunlid A."/>
            <person name="Henrissat B."/>
            <person name="Grigoriev I.V."/>
            <person name="Hibbett D.S."/>
            <person name="Martin F."/>
        </authorList>
    </citation>
    <scope>NUCLEOTIDE SEQUENCE [LARGE SCALE GENOMIC DNA]</scope>
    <source>
        <strain evidence="2">Marx 270</strain>
    </source>
</reference>
<dbReference type="InParanoid" id="A0A0C3PD80"/>
<evidence type="ECO:0000313" key="1">
    <source>
        <dbReference type="EMBL" id="KIO11730.1"/>
    </source>
</evidence>
<dbReference type="EMBL" id="KN831949">
    <property type="protein sequence ID" value="KIO11730.1"/>
    <property type="molecule type" value="Genomic_DNA"/>
</dbReference>
<organism evidence="1 2">
    <name type="scientific">Pisolithus tinctorius Marx 270</name>
    <dbReference type="NCBI Taxonomy" id="870435"/>
    <lineage>
        <taxon>Eukaryota</taxon>
        <taxon>Fungi</taxon>
        <taxon>Dikarya</taxon>
        <taxon>Basidiomycota</taxon>
        <taxon>Agaricomycotina</taxon>
        <taxon>Agaricomycetes</taxon>
        <taxon>Agaricomycetidae</taxon>
        <taxon>Boletales</taxon>
        <taxon>Sclerodermatineae</taxon>
        <taxon>Pisolithaceae</taxon>
        <taxon>Pisolithus</taxon>
    </lineage>
</organism>
<proteinExistence type="predicted"/>